<dbReference type="EMBL" id="JARUXG010000001">
    <property type="protein sequence ID" value="MDG6779488.1"/>
    <property type="molecule type" value="Genomic_DNA"/>
</dbReference>
<dbReference type="Proteomes" id="UP001195196">
    <property type="component" value="Unassembled WGS sequence"/>
</dbReference>
<feature type="domain" description="Inner membrane protein YgaP-like transmembrane" evidence="2">
    <location>
        <begin position="13"/>
        <end position="66"/>
    </location>
</feature>
<gene>
    <name evidence="3" type="ORF">JTZ10_11340</name>
    <name evidence="4" type="ORF">QBL07_01435</name>
</gene>
<evidence type="ECO:0000313" key="3">
    <source>
        <dbReference type="EMBL" id="MBM7278356.1"/>
    </source>
</evidence>
<dbReference type="KEGG" id="gru:GCWB2_16635"/>
<keyword evidence="1" id="KW-1133">Transmembrane helix</keyword>
<dbReference type="AlphaFoldDB" id="A0AAW6R685"/>
<reference evidence="3" key="1">
    <citation type="submission" date="2021-02" db="EMBL/GenBank/DDBJ databases">
        <title>Taxonomy, biology and ecology of Rhodococcus bacteria occurring in California pistachio and other woody hosts as revealed by genome sequence analyses.</title>
        <authorList>
            <person name="Riely B."/>
            <person name="Gai Y."/>
        </authorList>
    </citation>
    <scope>NUCLEOTIDE SEQUENCE</scope>
    <source>
        <strain evidence="3">BP-295</strain>
    </source>
</reference>
<comment type="caution">
    <text evidence="4">The sequence shown here is derived from an EMBL/GenBank/DDBJ whole genome shotgun (WGS) entry which is preliminary data.</text>
</comment>
<evidence type="ECO:0000259" key="2">
    <source>
        <dbReference type="Pfam" id="PF11127"/>
    </source>
</evidence>
<dbReference type="RefSeq" id="WP_039880670.1">
    <property type="nucleotide sequence ID" value="NZ_CP022580.1"/>
</dbReference>
<feature type="transmembrane region" description="Helical" evidence="1">
    <location>
        <begin position="46"/>
        <end position="67"/>
    </location>
</feature>
<dbReference type="InterPro" id="IPR021309">
    <property type="entry name" value="YgaP-like_TM"/>
</dbReference>
<dbReference type="Gene3D" id="6.10.140.1340">
    <property type="match status" value="1"/>
</dbReference>
<feature type="transmembrane region" description="Helical" evidence="1">
    <location>
        <begin position="20"/>
        <end position="40"/>
    </location>
</feature>
<sequence>MTRATGTHEPRLTVERMVPALAGVMVTISVILVLTVSPWWTVLTLFVAANLLLYSAVGWCPASLLMAKAGLPRAAYPS</sequence>
<accession>A0AAW6R685</accession>
<evidence type="ECO:0000256" key="1">
    <source>
        <dbReference type="SAM" id="Phobius"/>
    </source>
</evidence>
<protein>
    <submittedName>
        <fullName evidence="4">DUF2892 domain-containing protein</fullName>
    </submittedName>
</protein>
<dbReference type="Pfam" id="PF11127">
    <property type="entry name" value="YgaP-like_TM"/>
    <property type="match status" value="1"/>
</dbReference>
<keyword evidence="1" id="KW-0812">Transmembrane</keyword>
<dbReference type="EMBL" id="JAFFGU010000004">
    <property type="protein sequence ID" value="MBM7278356.1"/>
    <property type="molecule type" value="Genomic_DNA"/>
</dbReference>
<organism evidence="4">
    <name type="scientific">Gordonia rubripertincta</name>
    <name type="common">Rhodococcus corallinus</name>
    <dbReference type="NCBI Taxonomy" id="36822"/>
    <lineage>
        <taxon>Bacteria</taxon>
        <taxon>Bacillati</taxon>
        <taxon>Actinomycetota</taxon>
        <taxon>Actinomycetes</taxon>
        <taxon>Mycobacteriales</taxon>
        <taxon>Gordoniaceae</taxon>
        <taxon>Gordonia</taxon>
    </lineage>
</organism>
<keyword evidence="1" id="KW-0472">Membrane</keyword>
<reference evidence="4" key="2">
    <citation type="submission" date="2023-04" db="EMBL/GenBank/DDBJ databases">
        <title>Characterization and analysis of the complete genome of Gordonia rubripertincta 112, the degrader of aromatic and aliphatic compounds.</title>
        <authorList>
            <person name="Frantsuzova E."/>
            <person name="Bogun A."/>
            <person name="Delegan Y."/>
        </authorList>
    </citation>
    <scope>NUCLEOTIDE SEQUENCE</scope>
    <source>
        <strain evidence="4">112</strain>
    </source>
</reference>
<name>A0AAW6R685_GORRU</name>
<proteinExistence type="predicted"/>
<evidence type="ECO:0000313" key="4">
    <source>
        <dbReference type="EMBL" id="MDG6779488.1"/>
    </source>
</evidence>